<organism evidence="1 2">
    <name type="scientific">Bacillus wiedmannii</name>
    <dbReference type="NCBI Taxonomy" id="1890302"/>
    <lineage>
        <taxon>Bacteria</taxon>
        <taxon>Bacillati</taxon>
        <taxon>Bacillota</taxon>
        <taxon>Bacilli</taxon>
        <taxon>Bacillales</taxon>
        <taxon>Bacillaceae</taxon>
        <taxon>Bacillus</taxon>
        <taxon>Bacillus cereus group</taxon>
    </lineage>
</organism>
<reference evidence="1 2" key="1">
    <citation type="submission" date="2017-09" db="EMBL/GenBank/DDBJ databases">
        <title>Large-scale bioinformatics analysis of Bacillus genomes uncovers conserved roles of natural products in bacterial physiology.</title>
        <authorList>
            <consortium name="Agbiome Team Llc"/>
            <person name="Bleich R.M."/>
            <person name="Grubbs K.J."/>
            <person name="Santa Maria K.C."/>
            <person name="Allen S.E."/>
            <person name="Farag S."/>
            <person name="Shank E.A."/>
            <person name="Bowers A."/>
        </authorList>
    </citation>
    <scope>NUCLEOTIDE SEQUENCE [LARGE SCALE GENOMIC DNA]</scope>
    <source>
        <strain evidence="1 2">AFS029838</strain>
    </source>
</reference>
<evidence type="ECO:0000313" key="2">
    <source>
        <dbReference type="Proteomes" id="UP000222503"/>
    </source>
</evidence>
<dbReference type="RefSeq" id="WP_098090238.1">
    <property type="nucleotide sequence ID" value="NZ_NUBG01000021.1"/>
</dbReference>
<comment type="caution">
    <text evidence="1">The sequence shown here is derived from an EMBL/GenBank/DDBJ whole genome shotgun (WGS) entry which is preliminary data.</text>
</comment>
<accession>A0A2B5JVW8</accession>
<protein>
    <submittedName>
        <fullName evidence="1">Uncharacterized protein</fullName>
    </submittedName>
</protein>
<name>A0A2B5JVW8_9BACI</name>
<dbReference type="AlphaFoldDB" id="A0A2B5JVW8"/>
<dbReference type="Proteomes" id="UP000222503">
    <property type="component" value="Unassembled WGS sequence"/>
</dbReference>
<evidence type="ECO:0000313" key="1">
    <source>
        <dbReference type="EMBL" id="PHG60934.1"/>
    </source>
</evidence>
<dbReference type="EMBL" id="NUUQ01000020">
    <property type="protein sequence ID" value="PHG60934.1"/>
    <property type="molecule type" value="Genomic_DNA"/>
</dbReference>
<proteinExistence type="predicted"/>
<gene>
    <name evidence="1" type="ORF">COI65_14045</name>
</gene>
<sequence length="69" mass="8042">MIITIMLHAQKLIESGDKKPAEALKETLNPRNEEAVKMVSCTWILKRKTPIKCRSFSLYESSKRYIIIF</sequence>